<dbReference type="InterPro" id="IPR015879">
    <property type="entry name" value="Ring_hydroxy_dOase_asu_C_dom"/>
</dbReference>
<comment type="cofactor">
    <cofactor evidence="1">
        <name>Fe cation</name>
        <dbReference type="ChEBI" id="CHEBI:24875"/>
    </cofactor>
</comment>
<evidence type="ECO:0000259" key="8">
    <source>
        <dbReference type="Pfam" id="PF00848"/>
    </source>
</evidence>
<proteinExistence type="inferred from homology"/>
<comment type="caution">
    <text evidence="10">The sequence shown here is derived from an EMBL/GenBank/DDBJ whole genome shotgun (WGS) entry which is preliminary data.</text>
</comment>
<dbReference type="Proteomes" id="UP000663874">
    <property type="component" value="Unassembled WGS sequence"/>
</dbReference>
<evidence type="ECO:0000313" key="11">
    <source>
        <dbReference type="Proteomes" id="UP000663874"/>
    </source>
</evidence>
<dbReference type="PANTHER" id="PTHR43756:SF5">
    <property type="entry name" value="CHOLINE MONOOXYGENASE, CHLOROPLASTIC"/>
    <property type="match status" value="1"/>
</dbReference>
<dbReference type="EMBL" id="CAJOBE010011327">
    <property type="protein sequence ID" value="CAF4128476.1"/>
    <property type="molecule type" value="Genomic_DNA"/>
</dbReference>
<dbReference type="GO" id="GO:0019133">
    <property type="term" value="F:choline monooxygenase activity"/>
    <property type="evidence" value="ECO:0007669"/>
    <property type="project" value="UniProtKB-EC"/>
</dbReference>
<dbReference type="SUPFAM" id="SSF55961">
    <property type="entry name" value="Bet v1-like"/>
    <property type="match status" value="1"/>
</dbReference>
<reference evidence="10" key="1">
    <citation type="submission" date="2021-02" db="EMBL/GenBank/DDBJ databases">
        <authorList>
            <person name="Nowell W R."/>
        </authorList>
    </citation>
    <scope>NUCLEOTIDE SEQUENCE</scope>
</reference>
<evidence type="ECO:0000256" key="1">
    <source>
        <dbReference type="ARBA" id="ARBA00001962"/>
    </source>
</evidence>
<comment type="function">
    <text evidence="2">Catalyzes the first step of the osmoprotectant glycine betaine synthesis.</text>
</comment>
<evidence type="ECO:0000256" key="3">
    <source>
        <dbReference type="ARBA" id="ARBA00004866"/>
    </source>
</evidence>
<evidence type="ECO:0000313" key="9">
    <source>
        <dbReference type="EMBL" id="CAF1328605.1"/>
    </source>
</evidence>
<dbReference type="Proteomes" id="UP000663889">
    <property type="component" value="Unassembled WGS sequence"/>
</dbReference>
<evidence type="ECO:0000313" key="10">
    <source>
        <dbReference type="EMBL" id="CAF4128476.1"/>
    </source>
</evidence>
<gene>
    <name evidence="10" type="ORF">FNK824_LOCUS32632</name>
    <name evidence="9" type="ORF">SEV965_LOCUS27700</name>
</gene>
<evidence type="ECO:0000256" key="7">
    <source>
        <dbReference type="ARBA" id="ARBA00049097"/>
    </source>
</evidence>
<dbReference type="Gene3D" id="3.90.380.10">
    <property type="entry name" value="Naphthalene 1,2-dioxygenase Alpha Subunit, Chain A, domain 1"/>
    <property type="match status" value="2"/>
</dbReference>
<sequence length="186" mass="21887">MNCLFTKSIIRRLTSPSVSSNIDSSKELCRLLPPYLYNHASVYELERENIFSKNWIYVGRLDRLQNLDGYLSITVAGYPIFIYGSPLTNELIAFHNKKKCLNFKKIHVEIFTEQFIFINLINTNEKLFMNIILKDLLNDMMSFSLNQYHHFQSQYHLINCNCKTYVENYQEGYHIPSVHSTLNKSV</sequence>
<organism evidence="10 11">
    <name type="scientific">Rotaria sordida</name>
    <dbReference type="NCBI Taxonomy" id="392033"/>
    <lineage>
        <taxon>Eukaryota</taxon>
        <taxon>Metazoa</taxon>
        <taxon>Spiralia</taxon>
        <taxon>Gnathifera</taxon>
        <taxon>Rotifera</taxon>
        <taxon>Eurotatoria</taxon>
        <taxon>Bdelloidea</taxon>
        <taxon>Philodinida</taxon>
        <taxon>Philodinidae</taxon>
        <taxon>Rotaria</taxon>
    </lineage>
</organism>
<dbReference type="GO" id="GO:0019285">
    <property type="term" value="P:glycine betaine biosynthetic process from choline"/>
    <property type="evidence" value="ECO:0007669"/>
    <property type="project" value="UniProtKB-UniPathway"/>
</dbReference>
<dbReference type="AlphaFoldDB" id="A0A819WW05"/>
<dbReference type="PANTHER" id="PTHR43756">
    <property type="entry name" value="CHOLINE MONOOXYGENASE, CHLOROPLASTIC"/>
    <property type="match status" value="1"/>
</dbReference>
<dbReference type="UniPathway" id="UPA00529">
    <property type="reaction ID" value="UER00430"/>
</dbReference>
<dbReference type="GO" id="GO:0005506">
    <property type="term" value="F:iron ion binding"/>
    <property type="evidence" value="ECO:0007669"/>
    <property type="project" value="InterPro"/>
</dbReference>
<dbReference type="InterPro" id="IPR036922">
    <property type="entry name" value="Rieske_2Fe-2S_sf"/>
</dbReference>
<evidence type="ECO:0000256" key="4">
    <source>
        <dbReference type="ARBA" id="ARBA00010848"/>
    </source>
</evidence>
<dbReference type="Gene3D" id="2.102.10.10">
    <property type="entry name" value="Rieske [2Fe-2S] iron-sulphur domain"/>
    <property type="match status" value="1"/>
</dbReference>
<comment type="pathway">
    <text evidence="3">Amine and polyamine biosynthesis; betaine biosynthesis via choline pathway; betaine aldehyde from choline (monooxygenase route): step 1/1.</text>
</comment>
<dbReference type="SUPFAM" id="SSF50022">
    <property type="entry name" value="ISP domain"/>
    <property type="match status" value="1"/>
</dbReference>
<evidence type="ECO:0000256" key="5">
    <source>
        <dbReference type="ARBA" id="ARBA00012763"/>
    </source>
</evidence>
<dbReference type="Pfam" id="PF00848">
    <property type="entry name" value="Ring_hydroxyl_A"/>
    <property type="match status" value="1"/>
</dbReference>
<evidence type="ECO:0000256" key="2">
    <source>
        <dbReference type="ARBA" id="ARBA00002149"/>
    </source>
</evidence>
<dbReference type="EMBL" id="CAJNOU010002524">
    <property type="protein sequence ID" value="CAF1328605.1"/>
    <property type="molecule type" value="Genomic_DNA"/>
</dbReference>
<comment type="similarity">
    <text evidence="4">Belongs to the choline monooxygenase family.</text>
</comment>
<comment type="catalytic activity">
    <reaction evidence="7">
        <text>choline + 2 reduced [2Fe-2S]-[ferredoxin] + O2 + 2 H(+) = betaine aldehyde hydrate + 2 oxidized [2Fe-2S]-[ferredoxin] + H2O</text>
        <dbReference type="Rhea" id="RHEA:17769"/>
        <dbReference type="Rhea" id="RHEA-COMP:10000"/>
        <dbReference type="Rhea" id="RHEA-COMP:10001"/>
        <dbReference type="ChEBI" id="CHEBI:15354"/>
        <dbReference type="ChEBI" id="CHEBI:15377"/>
        <dbReference type="ChEBI" id="CHEBI:15378"/>
        <dbReference type="ChEBI" id="CHEBI:15379"/>
        <dbReference type="ChEBI" id="CHEBI:15870"/>
        <dbReference type="ChEBI" id="CHEBI:33737"/>
        <dbReference type="ChEBI" id="CHEBI:33738"/>
        <dbReference type="EC" id="1.14.15.7"/>
    </reaction>
</comment>
<protein>
    <recommendedName>
        <fullName evidence="6">Choline monooxygenase, chloroplastic</fullName>
        <ecNumber evidence="5">1.14.15.7</ecNumber>
    </recommendedName>
</protein>
<dbReference type="InterPro" id="IPR001663">
    <property type="entry name" value="Rng_hydr_dOase-A"/>
</dbReference>
<evidence type="ECO:0000256" key="6">
    <source>
        <dbReference type="ARBA" id="ARBA00014931"/>
    </source>
</evidence>
<feature type="domain" description="Aromatic-ring-hydroxylating dioxygenase alpha subunit C-terminal" evidence="8">
    <location>
        <begin position="147"/>
        <end position="184"/>
    </location>
</feature>
<accession>A0A819WW05</accession>
<name>A0A819WW05_9BILA</name>
<dbReference type="EC" id="1.14.15.7" evidence="5"/>
<dbReference type="GO" id="GO:0051537">
    <property type="term" value="F:2 iron, 2 sulfur cluster binding"/>
    <property type="evidence" value="ECO:0007669"/>
    <property type="project" value="InterPro"/>
</dbReference>